<evidence type="ECO:0000313" key="1">
    <source>
        <dbReference type="EMBL" id="SNT12573.1"/>
    </source>
</evidence>
<protein>
    <recommendedName>
        <fullName evidence="3">Tetratricopeptide repeat-containing protein</fullName>
    </recommendedName>
</protein>
<name>A0A239K4K2_EKHLU</name>
<dbReference type="Gene3D" id="1.25.40.10">
    <property type="entry name" value="Tetratricopeptide repeat domain"/>
    <property type="match status" value="1"/>
</dbReference>
<sequence>MYLKGHVITKLKPFSAFESLKRALSCILDFYNKIPIISPLKKVITAFLLSVAFYSPAQVFERGYVQNLVKRGTDHIYNASPDSAEYYIAKAEKHLPYHPVIPLMRAMSILWVNIPTISEELFLEMEYHLDSAVSLAVKNDPELEDPEMIFFAMASYGLLAEYYADQGYTMRAVGEANRAYGLMKKGFEIVDEYPEFLLTTGLYNYFREKYPEKHPIYKPLLWFFRNGDMELGLNQLKRATKESFLTRVEAHVYLSYIYLRYEFEPKLAQTYLSALCEKYPNNYYAKAKYLESLANPTDFKQAPIDIIYSLIKHESPYYKLAGYVFLGYLEEKIIKNQKKAEYAYRLALDYGKTIPSHGEFFKSFGYVGLGRILVEKGEKDEAREMLDLSLKYAETDQVEKEAYRLLSEL</sequence>
<dbReference type="InterPro" id="IPR011990">
    <property type="entry name" value="TPR-like_helical_dom_sf"/>
</dbReference>
<organism evidence="1 2">
    <name type="scientific">Ekhidna lutea</name>
    <dbReference type="NCBI Taxonomy" id="447679"/>
    <lineage>
        <taxon>Bacteria</taxon>
        <taxon>Pseudomonadati</taxon>
        <taxon>Bacteroidota</taxon>
        <taxon>Cytophagia</taxon>
        <taxon>Cytophagales</taxon>
        <taxon>Reichenbachiellaceae</taxon>
        <taxon>Ekhidna</taxon>
    </lineage>
</organism>
<evidence type="ECO:0008006" key="3">
    <source>
        <dbReference type="Google" id="ProtNLM"/>
    </source>
</evidence>
<dbReference type="EMBL" id="FZPD01000004">
    <property type="protein sequence ID" value="SNT12573.1"/>
    <property type="molecule type" value="Genomic_DNA"/>
</dbReference>
<evidence type="ECO:0000313" key="2">
    <source>
        <dbReference type="Proteomes" id="UP000198393"/>
    </source>
</evidence>
<keyword evidence="2" id="KW-1185">Reference proteome</keyword>
<dbReference type="Proteomes" id="UP000198393">
    <property type="component" value="Unassembled WGS sequence"/>
</dbReference>
<accession>A0A239K4K2</accession>
<reference evidence="1 2" key="1">
    <citation type="submission" date="2017-06" db="EMBL/GenBank/DDBJ databases">
        <authorList>
            <person name="Kim H.J."/>
            <person name="Triplett B.A."/>
        </authorList>
    </citation>
    <scope>NUCLEOTIDE SEQUENCE [LARGE SCALE GENOMIC DNA]</scope>
    <source>
        <strain evidence="1 2">DSM 19307</strain>
    </source>
</reference>
<gene>
    <name evidence="1" type="ORF">SAMN05421640_2392</name>
</gene>
<proteinExistence type="predicted"/>
<dbReference type="AlphaFoldDB" id="A0A239K4K2"/>